<evidence type="ECO:0000313" key="8">
    <source>
        <dbReference type="EMBL" id="WAZ19977.1"/>
    </source>
</evidence>
<dbReference type="EC" id="2.7.13.3" evidence="2"/>
<keyword evidence="5" id="KW-0902">Two-component regulatory system</keyword>
<feature type="transmembrane region" description="Helical" evidence="7">
    <location>
        <begin position="176"/>
        <end position="194"/>
    </location>
</feature>
<dbReference type="InterPro" id="IPR036890">
    <property type="entry name" value="HATPase_C_sf"/>
</dbReference>
<evidence type="ECO:0000313" key="9">
    <source>
        <dbReference type="Proteomes" id="UP001164439"/>
    </source>
</evidence>
<dbReference type="PANTHER" id="PTHR24421">
    <property type="entry name" value="NITRATE/NITRITE SENSOR PROTEIN NARX-RELATED"/>
    <property type="match status" value="1"/>
</dbReference>
<evidence type="ECO:0000256" key="5">
    <source>
        <dbReference type="ARBA" id="ARBA00023012"/>
    </source>
</evidence>
<keyword evidence="7" id="KW-1133">Transmembrane helix</keyword>
<keyword evidence="3" id="KW-0808">Transferase</keyword>
<dbReference type="SUPFAM" id="SSF55874">
    <property type="entry name" value="ATPase domain of HSP90 chaperone/DNA topoisomerase II/histidine kinase"/>
    <property type="match status" value="1"/>
</dbReference>
<proteinExistence type="predicted"/>
<evidence type="ECO:0000256" key="4">
    <source>
        <dbReference type="ARBA" id="ARBA00022777"/>
    </source>
</evidence>
<evidence type="ECO:0000256" key="2">
    <source>
        <dbReference type="ARBA" id="ARBA00012438"/>
    </source>
</evidence>
<gene>
    <name evidence="8" type="ORF">STRCI_001066</name>
</gene>
<name>A0ABY7K9J3_9ACTN</name>
<dbReference type="RefSeq" id="WP_269657668.1">
    <property type="nucleotide sequence ID" value="NZ_CP114413.1"/>
</dbReference>
<dbReference type="EMBL" id="CP114413">
    <property type="protein sequence ID" value="WAZ19977.1"/>
    <property type="molecule type" value="Genomic_DNA"/>
</dbReference>
<feature type="transmembrane region" description="Helical" evidence="7">
    <location>
        <begin position="102"/>
        <end position="121"/>
    </location>
</feature>
<dbReference type="CDD" id="cd16917">
    <property type="entry name" value="HATPase_UhpB-NarQ-NarX-like"/>
    <property type="match status" value="1"/>
</dbReference>
<sequence length="410" mass="41811">MRTAAEAVIWPGGGGSSPDGGGSSPDGGGGLPLGAAQHQLQRKSARLSAVLRATSAVGAALVAVVGFAPPARPVWVTVAVVGLLVWSGLFTVVMFRPGPHPWLCAADTVVVVVLCLAHGRLVPAEVLEASAGSGWIDMVAGTGVFIAQFTLRQPWAMGAALAIAAAHAMGAGLREASVVLVLQGLLAAAVAVLLRHGARRADLALAEEASARASARARSAARADELDQQRLLHDTVLATLTMVGTGSITRDSAALPERAGADLAVIEALRAHPGVARGVAHHPAPLDVALRTAVLTRHVGLPPLDIEFDVPPLDLPHEVVAAFSQGAAEALANVALHGDTRAARVSVRRVGQGATVEVRDGGAGFDPAAVPPHRRGLRESVHGRMRAVGGSARVVSSAGAGTRVVLRWEP</sequence>
<dbReference type="PANTHER" id="PTHR24421:SF10">
    <property type="entry name" value="NITRATE_NITRITE SENSOR PROTEIN NARQ"/>
    <property type="match status" value="1"/>
</dbReference>
<accession>A0ABY7K9J3</accession>
<feature type="transmembrane region" description="Helical" evidence="7">
    <location>
        <begin position="74"/>
        <end position="95"/>
    </location>
</feature>
<keyword evidence="4" id="KW-0418">Kinase</keyword>
<organism evidence="8 9">
    <name type="scientific">Streptomyces cinnabarinus</name>
    <dbReference type="NCBI Taxonomy" id="67287"/>
    <lineage>
        <taxon>Bacteria</taxon>
        <taxon>Bacillati</taxon>
        <taxon>Actinomycetota</taxon>
        <taxon>Actinomycetes</taxon>
        <taxon>Kitasatosporales</taxon>
        <taxon>Streptomycetaceae</taxon>
        <taxon>Streptomyces</taxon>
    </lineage>
</organism>
<keyword evidence="7" id="KW-0812">Transmembrane</keyword>
<keyword evidence="9" id="KW-1185">Reference proteome</keyword>
<reference evidence="8" key="1">
    <citation type="submission" date="2022-12" db="EMBL/GenBank/DDBJ databases">
        <authorList>
            <person name="Ruckert C."/>
            <person name="Busche T."/>
            <person name="Kalinowski J."/>
            <person name="Wittmann C."/>
        </authorList>
    </citation>
    <scope>NUCLEOTIDE SEQUENCE</scope>
    <source>
        <strain evidence="8">DSM 40467</strain>
    </source>
</reference>
<comment type="catalytic activity">
    <reaction evidence="1">
        <text>ATP + protein L-histidine = ADP + protein N-phospho-L-histidine.</text>
        <dbReference type="EC" id="2.7.13.3"/>
    </reaction>
</comment>
<evidence type="ECO:0000256" key="7">
    <source>
        <dbReference type="SAM" id="Phobius"/>
    </source>
</evidence>
<evidence type="ECO:0000256" key="6">
    <source>
        <dbReference type="SAM" id="MobiDB-lite"/>
    </source>
</evidence>
<evidence type="ECO:0000256" key="3">
    <source>
        <dbReference type="ARBA" id="ARBA00022679"/>
    </source>
</evidence>
<feature type="compositionally biased region" description="Gly residues" evidence="6">
    <location>
        <begin position="11"/>
        <end position="32"/>
    </location>
</feature>
<keyword evidence="7" id="KW-0472">Membrane</keyword>
<dbReference type="InterPro" id="IPR050482">
    <property type="entry name" value="Sensor_HK_TwoCompSys"/>
</dbReference>
<feature type="region of interest" description="Disordered" evidence="6">
    <location>
        <begin position="1"/>
        <end position="34"/>
    </location>
</feature>
<protein>
    <recommendedName>
        <fullName evidence="2">histidine kinase</fullName>
        <ecNumber evidence="2">2.7.13.3</ecNumber>
    </recommendedName>
</protein>
<feature type="transmembrane region" description="Helical" evidence="7">
    <location>
        <begin position="127"/>
        <end position="147"/>
    </location>
</feature>
<evidence type="ECO:0000256" key="1">
    <source>
        <dbReference type="ARBA" id="ARBA00000085"/>
    </source>
</evidence>
<dbReference type="Proteomes" id="UP001164439">
    <property type="component" value="Chromosome"/>
</dbReference>
<feature type="transmembrane region" description="Helical" evidence="7">
    <location>
        <begin position="49"/>
        <end position="68"/>
    </location>
</feature>
<dbReference type="Gene3D" id="3.30.565.10">
    <property type="entry name" value="Histidine kinase-like ATPase, C-terminal domain"/>
    <property type="match status" value="1"/>
</dbReference>